<feature type="coiled-coil region" evidence="1">
    <location>
        <begin position="379"/>
        <end position="406"/>
    </location>
</feature>
<proteinExistence type="predicted"/>
<dbReference type="PANTHER" id="PTHR11439">
    <property type="entry name" value="GAG-POL-RELATED RETROTRANSPOSON"/>
    <property type="match status" value="1"/>
</dbReference>
<dbReference type="EMBL" id="BKCJ010088995">
    <property type="protein sequence ID" value="GEX09058.1"/>
    <property type="molecule type" value="Genomic_DNA"/>
</dbReference>
<feature type="coiled-coil region" evidence="1">
    <location>
        <begin position="641"/>
        <end position="668"/>
    </location>
</feature>
<dbReference type="PANTHER" id="PTHR11439:SF495">
    <property type="entry name" value="REVERSE TRANSCRIPTASE, RNA-DEPENDENT DNA POLYMERASE-RELATED"/>
    <property type="match status" value="1"/>
</dbReference>
<accession>A0A699H5E9</accession>
<dbReference type="CDD" id="cd09272">
    <property type="entry name" value="RNase_HI_RT_Ty1"/>
    <property type="match status" value="1"/>
</dbReference>
<feature type="compositionally biased region" description="Pro residues" evidence="2">
    <location>
        <begin position="351"/>
        <end position="365"/>
    </location>
</feature>
<organism evidence="4">
    <name type="scientific">Tanacetum cinerariifolium</name>
    <name type="common">Dalmatian daisy</name>
    <name type="synonym">Chrysanthemum cinerariifolium</name>
    <dbReference type="NCBI Taxonomy" id="118510"/>
    <lineage>
        <taxon>Eukaryota</taxon>
        <taxon>Viridiplantae</taxon>
        <taxon>Streptophyta</taxon>
        <taxon>Embryophyta</taxon>
        <taxon>Tracheophyta</taxon>
        <taxon>Spermatophyta</taxon>
        <taxon>Magnoliopsida</taxon>
        <taxon>eudicotyledons</taxon>
        <taxon>Gunneridae</taxon>
        <taxon>Pentapetalae</taxon>
        <taxon>asterids</taxon>
        <taxon>campanulids</taxon>
        <taxon>Asterales</taxon>
        <taxon>Asteraceae</taxon>
        <taxon>Asteroideae</taxon>
        <taxon>Anthemideae</taxon>
        <taxon>Anthemidinae</taxon>
        <taxon>Tanacetum</taxon>
    </lineage>
</organism>
<evidence type="ECO:0000256" key="1">
    <source>
        <dbReference type="SAM" id="Coils"/>
    </source>
</evidence>
<dbReference type="Pfam" id="PF07727">
    <property type="entry name" value="RVT_2"/>
    <property type="match status" value="1"/>
</dbReference>
<comment type="caution">
    <text evidence="4">The sequence shown here is derived from an EMBL/GenBank/DDBJ whole genome shotgun (WGS) entry which is preliminary data.</text>
</comment>
<name>A0A699H5E9_TANCI</name>
<gene>
    <name evidence="4" type="ORF">Tci_281033</name>
</gene>
<evidence type="ECO:0000313" key="4">
    <source>
        <dbReference type="EMBL" id="GEX09058.1"/>
    </source>
</evidence>
<protein>
    <recommendedName>
        <fullName evidence="3">Reverse transcriptase Ty1/copia-type domain-containing protein</fullName>
    </recommendedName>
</protein>
<dbReference type="InterPro" id="IPR013103">
    <property type="entry name" value="RVT_2"/>
</dbReference>
<feature type="region of interest" description="Disordered" evidence="2">
    <location>
        <begin position="346"/>
        <end position="369"/>
    </location>
</feature>
<keyword evidence="1" id="KW-0175">Coiled coil</keyword>
<evidence type="ECO:0000259" key="3">
    <source>
        <dbReference type="Pfam" id="PF07727"/>
    </source>
</evidence>
<dbReference type="AlphaFoldDB" id="A0A699H5E9"/>
<evidence type="ECO:0000256" key="2">
    <source>
        <dbReference type="SAM" id="MobiDB-lite"/>
    </source>
</evidence>
<feature type="domain" description="Reverse transcriptase Ty1/copia-type" evidence="3">
    <location>
        <begin position="16"/>
        <end position="115"/>
    </location>
</feature>
<reference evidence="4" key="1">
    <citation type="journal article" date="2019" name="Sci. Rep.">
        <title>Draft genome of Tanacetum cinerariifolium, the natural source of mosquito coil.</title>
        <authorList>
            <person name="Yamashiro T."/>
            <person name="Shiraishi A."/>
            <person name="Satake H."/>
            <person name="Nakayama K."/>
        </authorList>
    </citation>
    <scope>NUCLEOTIDE SEQUENCE</scope>
</reference>
<sequence length="757" mass="85391">MMTSIDVCLPAFYHKKNPRRERDIGTKWVFRNKKDERGIVVRNKARLVAQGKTQEEGINYEEVFALVARIEAIRLVLAYASFMGFMVYQMDVKSDFLYGTIKKEVYVYQPLGFKDLDYLDKIYVDDIIFGSTNKDLCKSFEKLMKDKFQKSSMGELTFFLDGKSARTPIDTEKLLHKDPDVKRIFRYLKGKPHLGLWYPQDSPFNLVAYSNSHYAGVCLDRKSTTGGCQFLGCRLISWQCKKQTVVVTSSTKAEYVATGSCCAQVLWIQNQLLDYGAKVGDLSSHSTNYSSPALTQKVFANMRRVGKGFSGVDTLLFEGMIVAQQDDDVADEDAASVAIDDVHAAADEPTLPSPTPTIQPPPPSQDLPSTSQIAQSLEITKLKQMVKKLERKNKLKVSKLKRLKRVGTLQRVDTSNDTVMDDVSKQGRIIASMDADEDVTLMDVADIAKEVAIDAEIKESADVQGRQAESQAQIYQTNLEHAKKVLSMQDDKVEPAELQKVVEVVTTAKLITKVVTASRATITAATTLLTAATITTAHSAARKRKGVVIRDLEETATPSIISHSEPKSKDKGKGILDDVIDQVQRKEKEDNATMRYQALKRKPQTKAQAKKNMMIYLRNMAGFKMDYFKGMSYDDIHLIFQKKFNSNVAFLEKTREQMEEEDNKALKRTNDVYTEATPLDRKVPVVDYEIYTENNKPYYKIITADGKGQKLEIVRVLWSAHYNIYNYTDDLAGREKISTYKDDAVELRLLEQSATVG</sequence>